<evidence type="ECO:0000313" key="2">
    <source>
        <dbReference type="EMBL" id="TNN35478.1"/>
    </source>
</evidence>
<feature type="compositionally biased region" description="Basic residues" evidence="1">
    <location>
        <begin position="9"/>
        <end position="32"/>
    </location>
</feature>
<reference evidence="2 3" key="1">
    <citation type="submission" date="2019-03" db="EMBL/GenBank/DDBJ databases">
        <title>First draft genome of Liparis tanakae, snailfish: a comprehensive survey of snailfish specific genes.</title>
        <authorList>
            <person name="Kim W."/>
            <person name="Song I."/>
            <person name="Jeong J.-H."/>
            <person name="Kim D."/>
            <person name="Kim S."/>
            <person name="Ryu S."/>
            <person name="Song J.Y."/>
            <person name="Lee S.K."/>
        </authorList>
    </citation>
    <scope>NUCLEOTIDE SEQUENCE [LARGE SCALE GENOMIC DNA]</scope>
    <source>
        <tissue evidence="2">Muscle</tissue>
    </source>
</reference>
<dbReference type="Proteomes" id="UP000314294">
    <property type="component" value="Unassembled WGS sequence"/>
</dbReference>
<comment type="caution">
    <text evidence="2">The sequence shown here is derived from an EMBL/GenBank/DDBJ whole genome shotgun (WGS) entry which is preliminary data.</text>
</comment>
<sequence>MDTHGTLGWRRRRRMKRKRKIKMEHTKARKQVKTSPNETLLSHVWRTLIQIHVDSFVSPKIHVRGKRSALFPAASLAVHAGRRLKPV</sequence>
<protein>
    <submittedName>
        <fullName evidence="2">Uncharacterized protein</fullName>
    </submittedName>
</protein>
<organism evidence="2 3">
    <name type="scientific">Liparis tanakae</name>
    <name type="common">Tanaka's snailfish</name>
    <dbReference type="NCBI Taxonomy" id="230148"/>
    <lineage>
        <taxon>Eukaryota</taxon>
        <taxon>Metazoa</taxon>
        <taxon>Chordata</taxon>
        <taxon>Craniata</taxon>
        <taxon>Vertebrata</taxon>
        <taxon>Euteleostomi</taxon>
        <taxon>Actinopterygii</taxon>
        <taxon>Neopterygii</taxon>
        <taxon>Teleostei</taxon>
        <taxon>Neoteleostei</taxon>
        <taxon>Acanthomorphata</taxon>
        <taxon>Eupercaria</taxon>
        <taxon>Perciformes</taxon>
        <taxon>Cottioidei</taxon>
        <taxon>Cottales</taxon>
        <taxon>Liparidae</taxon>
        <taxon>Liparis</taxon>
    </lineage>
</organism>
<keyword evidence="3" id="KW-1185">Reference proteome</keyword>
<name>A0A4Z2F350_9TELE</name>
<feature type="region of interest" description="Disordered" evidence="1">
    <location>
        <begin position="1"/>
        <end position="36"/>
    </location>
</feature>
<evidence type="ECO:0000256" key="1">
    <source>
        <dbReference type="SAM" id="MobiDB-lite"/>
    </source>
</evidence>
<proteinExistence type="predicted"/>
<gene>
    <name evidence="2" type="ORF">EYF80_054359</name>
</gene>
<accession>A0A4Z2F350</accession>
<evidence type="ECO:0000313" key="3">
    <source>
        <dbReference type="Proteomes" id="UP000314294"/>
    </source>
</evidence>
<dbReference type="AlphaFoldDB" id="A0A4Z2F350"/>
<dbReference type="EMBL" id="SRLO01001762">
    <property type="protein sequence ID" value="TNN35478.1"/>
    <property type="molecule type" value="Genomic_DNA"/>
</dbReference>